<gene>
    <name evidence="3" type="ORF">B0I35DRAFT_472757</name>
</gene>
<feature type="transmembrane region" description="Helical" evidence="2">
    <location>
        <begin position="108"/>
        <end position="135"/>
    </location>
</feature>
<organism evidence="3 4">
    <name type="scientific">Stachybotrys elegans</name>
    <dbReference type="NCBI Taxonomy" id="80388"/>
    <lineage>
        <taxon>Eukaryota</taxon>
        <taxon>Fungi</taxon>
        <taxon>Dikarya</taxon>
        <taxon>Ascomycota</taxon>
        <taxon>Pezizomycotina</taxon>
        <taxon>Sordariomycetes</taxon>
        <taxon>Hypocreomycetidae</taxon>
        <taxon>Hypocreales</taxon>
        <taxon>Stachybotryaceae</taxon>
        <taxon>Stachybotrys</taxon>
    </lineage>
</organism>
<dbReference type="AlphaFoldDB" id="A0A8K0T6I6"/>
<evidence type="ECO:0000256" key="2">
    <source>
        <dbReference type="SAM" id="Phobius"/>
    </source>
</evidence>
<feature type="region of interest" description="Disordered" evidence="1">
    <location>
        <begin position="1"/>
        <end position="51"/>
    </location>
</feature>
<comment type="caution">
    <text evidence="3">The sequence shown here is derived from an EMBL/GenBank/DDBJ whole genome shotgun (WGS) entry which is preliminary data.</text>
</comment>
<dbReference type="Proteomes" id="UP000813444">
    <property type="component" value="Unassembled WGS sequence"/>
</dbReference>
<evidence type="ECO:0000313" key="3">
    <source>
        <dbReference type="EMBL" id="KAH7327999.1"/>
    </source>
</evidence>
<feature type="compositionally biased region" description="Low complexity" evidence="1">
    <location>
        <begin position="31"/>
        <end position="51"/>
    </location>
</feature>
<dbReference type="OrthoDB" id="5358884at2759"/>
<protein>
    <recommendedName>
        <fullName evidence="5">Apple domain-containing protein</fullName>
    </recommendedName>
</protein>
<evidence type="ECO:0008006" key="5">
    <source>
        <dbReference type="Google" id="ProtNLM"/>
    </source>
</evidence>
<keyword evidence="4" id="KW-1185">Reference proteome</keyword>
<accession>A0A8K0T6I6</accession>
<keyword evidence="2" id="KW-0472">Membrane</keyword>
<keyword evidence="2" id="KW-1133">Transmembrane helix</keyword>
<dbReference type="EMBL" id="JAGPNK010000001">
    <property type="protein sequence ID" value="KAH7327999.1"/>
    <property type="molecule type" value="Genomic_DNA"/>
</dbReference>
<reference evidence="3" key="1">
    <citation type="journal article" date="2021" name="Nat. Commun.">
        <title>Genetic determinants of endophytism in the Arabidopsis root mycobiome.</title>
        <authorList>
            <person name="Mesny F."/>
            <person name="Miyauchi S."/>
            <person name="Thiergart T."/>
            <person name="Pickel B."/>
            <person name="Atanasova L."/>
            <person name="Karlsson M."/>
            <person name="Huettel B."/>
            <person name="Barry K.W."/>
            <person name="Haridas S."/>
            <person name="Chen C."/>
            <person name="Bauer D."/>
            <person name="Andreopoulos W."/>
            <person name="Pangilinan J."/>
            <person name="LaButti K."/>
            <person name="Riley R."/>
            <person name="Lipzen A."/>
            <person name="Clum A."/>
            <person name="Drula E."/>
            <person name="Henrissat B."/>
            <person name="Kohler A."/>
            <person name="Grigoriev I.V."/>
            <person name="Martin F.M."/>
            <person name="Hacquard S."/>
        </authorList>
    </citation>
    <scope>NUCLEOTIDE SEQUENCE</scope>
    <source>
        <strain evidence="3">MPI-CAGE-CH-0235</strain>
    </source>
</reference>
<keyword evidence="2" id="KW-0812">Transmembrane</keyword>
<name>A0A8K0T6I6_9HYPO</name>
<proteinExistence type="predicted"/>
<sequence>MESLNYHDAPEVNNNASLPEVYNPPDHHQQNQHIWSIQQQQHPQHLTSPTATTATHSLHALPTDLKAEPQHAGYAVDSAAPSTLHQYGLSEARNTDASLPERRKGANLVCGCTAVVLVLSIVVAILAAAVIGLAAGTGIAVRNYNDATSQVESLSASVSSLEAAATRTTSSTTSSAAPTATSFSDITNGCSDRDETTTGENYTPLFFDRPTFTMFCNADAPNPQLYSLFTADFNGCMDACAAWNSYNASRTECRGVSFIPLWSNVTIAAQGQAPGDCYLKPGPQSRSNLGTPNIGTECHAAILESSRDDE</sequence>
<evidence type="ECO:0000256" key="1">
    <source>
        <dbReference type="SAM" id="MobiDB-lite"/>
    </source>
</evidence>
<evidence type="ECO:0000313" key="4">
    <source>
        <dbReference type="Proteomes" id="UP000813444"/>
    </source>
</evidence>